<comment type="subcellular location">
    <subcellularLocation>
        <location evidence="1">Nucleus</location>
    </subcellularLocation>
</comment>
<dbReference type="HOGENOM" id="CLU_023417_2_1_1"/>
<evidence type="ECO:0000313" key="3">
    <source>
        <dbReference type="EMBL" id="KIW73682.1"/>
    </source>
</evidence>
<organism evidence="3 4">
    <name type="scientific">Phialophora macrospora</name>
    <dbReference type="NCBI Taxonomy" id="1851006"/>
    <lineage>
        <taxon>Eukaryota</taxon>
        <taxon>Fungi</taxon>
        <taxon>Dikarya</taxon>
        <taxon>Ascomycota</taxon>
        <taxon>Pezizomycotina</taxon>
        <taxon>Eurotiomycetes</taxon>
        <taxon>Chaetothyriomycetidae</taxon>
        <taxon>Chaetothyriales</taxon>
        <taxon>Herpotrichiellaceae</taxon>
        <taxon>Phialophora</taxon>
    </lineage>
</organism>
<evidence type="ECO:0000313" key="4">
    <source>
        <dbReference type="Proteomes" id="UP000054266"/>
    </source>
</evidence>
<dbReference type="AlphaFoldDB" id="A0A0D2EH33"/>
<dbReference type="Proteomes" id="UP000054266">
    <property type="component" value="Unassembled WGS sequence"/>
</dbReference>
<dbReference type="GO" id="GO:0005634">
    <property type="term" value="C:nucleus"/>
    <property type="evidence" value="ECO:0007669"/>
    <property type="project" value="UniProtKB-SubCell"/>
</dbReference>
<evidence type="ECO:0000256" key="1">
    <source>
        <dbReference type="ARBA" id="ARBA00004123"/>
    </source>
</evidence>
<name>A0A0D2EH33_9EURO</name>
<accession>A0A0D2EH33</accession>
<dbReference type="PANTHER" id="PTHR37534:SF46">
    <property type="entry name" value="ZN(II)2CYS6 TRANSCRIPTION FACTOR (EUROFUNG)"/>
    <property type="match status" value="1"/>
</dbReference>
<dbReference type="PANTHER" id="PTHR37534">
    <property type="entry name" value="TRANSCRIPTIONAL ACTIVATOR PROTEIN UGA3"/>
    <property type="match status" value="1"/>
</dbReference>
<sequence>MSGDGCQKDVQNFSGVLRHKGGDAYNLVPQSLCVLNPLARKTLELPSSKIFFQHYLHRTAAALSARHGDLNPFVAFLVPMGMANNMILHGLLTLGGVHYAYRQASTSDQTIWLHYGQMVKSLIPAITKHSSRNSSTEVVELFMGTILLCVIESLRGDGASALLHVKASRQLLLSTLQLPRSLLDESTRALLCELYVYVMATSAIPGQMADVSLVEDSSLFLPIITSGRNARSGLWCGAALELFLTIPQVSLLTGRLHREALAGIVSLDTKLATSSLQSTISTWTTESTDESFVACGKLYQQALLVCLGSPIAASNAHPENDSVVVQEACWHLDHLLESLPIESPISTTLCWPLVVIGLRTKDSYYQNIIRQRLTAMMGHLVLRNIQEVLRLLECVWANEEHASDHPLTMASMMLEHGFCILFI</sequence>
<dbReference type="InterPro" id="IPR021858">
    <property type="entry name" value="Fun_TF"/>
</dbReference>
<evidence type="ECO:0000256" key="2">
    <source>
        <dbReference type="ARBA" id="ARBA00023242"/>
    </source>
</evidence>
<keyword evidence="2" id="KW-0539">Nucleus</keyword>
<gene>
    <name evidence="3" type="ORF">PV04_01780</name>
</gene>
<keyword evidence="4" id="KW-1185">Reference proteome</keyword>
<dbReference type="Pfam" id="PF11951">
    <property type="entry name" value="Fungal_trans_2"/>
    <property type="match status" value="1"/>
</dbReference>
<proteinExistence type="predicted"/>
<dbReference type="STRING" id="5601.A0A0D2EH33"/>
<protein>
    <recommendedName>
        <fullName evidence="5">Transcription factor domain-containing protein</fullName>
    </recommendedName>
</protein>
<evidence type="ECO:0008006" key="5">
    <source>
        <dbReference type="Google" id="ProtNLM"/>
    </source>
</evidence>
<reference evidence="3 4" key="1">
    <citation type="submission" date="2015-01" db="EMBL/GenBank/DDBJ databases">
        <title>The Genome Sequence of Capronia semiimmersa CBS27337.</title>
        <authorList>
            <consortium name="The Broad Institute Genomics Platform"/>
            <person name="Cuomo C."/>
            <person name="de Hoog S."/>
            <person name="Gorbushina A."/>
            <person name="Stielow B."/>
            <person name="Teixiera M."/>
            <person name="Abouelleil A."/>
            <person name="Chapman S.B."/>
            <person name="Priest M."/>
            <person name="Young S.K."/>
            <person name="Wortman J."/>
            <person name="Nusbaum C."/>
            <person name="Birren B."/>
        </authorList>
    </citation>
    <scope>NUCLEOTIDE SEQUENCE [LARGE SCALE GENOMIC DNA]</scope>
    <source>
        <strain evidence="3 4">CBS 27337</strain>
    </source>
</reference>
<dbReference type="EMBL" id="KN846956">
    <property type="protein sequence ID" value="KIW73682.1"/>
    <property type="molecule type" value="Genomic_DNA"/>
</dbReference>